<dbReference type="GO" id="GO:0004222">
    <property type="term" value="F:metalloendopeptidase activity"/>
    <property type="evidence" value="ECO:0007669"/>
    <property type="project" value="InterPro"/>
</dbReference>
<accession>A0A8B2NMI9</accession>
<dbReference type="InterPro" id="IPR008792">
    <property type="entry name" value="PQQD"/>
</dbReference>
<feature type="transmembrane region" description="Helical" evidence="1">
    <location>
        <begin position="258"/>
        <end position="279"/>
    </location>
</feature>
<feature type="transmembrane region" description="Helical" evidence="1">
    <location>
        <begin position="193"/>
        <end position="212"/>
    </location>
</feature>
<dbReference type="Gene3D" id="1.10.10.1150">
    <property type="entry name" value="Coenzyme PQQ synthesis protein D (PqqD)"/>
    <property type="match status" value="1"/>
</dbReference>
<dbReference type="EMBL" id="QHHQ01000003">
    <property type="protein sequence ID" value="RAI00896.1"/>
    <property type="molecule type" value="Genomic_DNA"/>
</dbReference>
<dbReference type="Pfam" id="PF05402">
    <property type="entry name" value="PqqD"/>
    <property type="match status" value="1"/>
</dbReference>
<dbReference type="SUPFAM" id="SSF111369">
    <property type="entry name" value="HlyD-like secretion proteins"/>
    <property type="match status" value="1"/>
</dbReference>
<dbReference type="InterPro" id="IPR001193">
    <property type="entry name" value="MBTPS2"/>
</dbReference>
<sequence length="718" mass="78148">MAAEKRLHSPNWFRVAELKLRLRNHVRLHRTHYRGTLWYVLQDRTSGRFHRFTPAAYFFISLLDGTRTTSEAWDIACEALAAEALAQDDVIRLLATLHHADVLVGDVPPDIEELAERGRKGRSRARLMRVINPLAIRIPVLDPDGFLRLTLPLVRPILSVAGLVAWALLVLTGIALAAVHWGELTHNVLDRVLSLQNIALILVAYPAIKAIHELGHAYMIKRFGGEVHEIGVMLLVFLPVPYVDASDSLSFPQKWKRALVAAAGILAEMAMAAVAMIVWTGAEAGVVRAFAFNVMLIGGVSTVFFNGNPLLRFDGYFVLSDLVEIPNLARRANLYIGYWVQTRILGAKDVRNPATAPGEAGWFVFYAVAAFLYRLMIFSAVILFVATKFFVVGVVMALWALTLMFVVPVVKWLGFLFTSPVLNRTRGRALARLGAVVAVVAFVLLAIPLPFATMAEGVVTTPSEGRLVAEVDGTVAEVLVAQGAEVASGAPVLRLADPLLAARVALLEATVVERQARYDAVRAIDPGRARVTAAELAHAREDLALAKVRMSGLMVRARTGGRVALPGHTDLVGRAVRKGDVVGFVSPFVDPVVATLIPEADADLVRTATRRVEMRFVTNPATVHDGTVTREVPGLTATLPSLALATVGGGRIVLDPARPVEEARALQNFLALEVQPPAGQPFEAIGARVMLRFVHAPTPIAVRVYRRARQIFLSTFSV</sequence>
<gene>
    <name evidence="2" type="ORF">DLJ53_16845</name>
</gene>
<dbReference type="AlphaFoldDB" id="A0A8B2NMI9"/>
<keyword evidence="3" id="KW-1185">Reference proteome</keyword>
<dbReference type="Proteomes" id="UP000249590">
    <property type="component" value="Unassembled WGS sequence"/>
</dbReference>
<keyword evidence="1" id="KW-1133">Transmembrane helix</keyword>
<protein>
    <submittedName>
        <fullName evidence="2">Peptidase M50</fullName>
    </submittedName>
</protein>
<name>A0A8B2NMI9_9HYPH</name>
<feature type="transmembrane region" description="Helical" evidence="1">
    <location>
        <begin position="285"/>
        <end position="305"/>
    </location>
</feature>
<dbReference type="GO" id="GO:0016020">
    <property type="term" value="C:membrane"/>
    <property type="evidence" value="ECO:0007669"/>
    <property type="project" value="InterPro"/>
</dbReference>
<dbReference type="PANTHER" id="PTHR13325:SF3">
    <property type="entry name" value="MEMBRANE-BOUND TRANSCRIPTION FACTOR SITE-2 PROTEASE"/>
    <property type="match status" value="1"/>
</dbReference>
<evidence type="ECO:0000256" key="1">
    <source>
        <dbReference type="SAM" id="Phobius"/>
    </source>
</evidence>
<dbReference type="OrthoDB" id="9759690at2"/>
<evidence type="ECO:0000313" key="3">
    <source>
        <dbReference type="Proteomes" id="UP000249590"/>
    </source>
</evidence>
<dbReference type="InterPro" id="IPR041881">
    <property type="entry name" value="PqqD_sf"/>
</dbReference>
<dbReference type="PANTHER" id="PTHR13325">
    <property type="entry name" value="PROTEASE M50 MEMBRANE-BOUND TRANSCRIPTION FACTOR SITE 2 PROTEASE"/>
    <property type="match status" value="1"/>
</dbReference>
<dbReference type="GO" id="GO:0031293">
    <property type="term" value="P:membrane protein intracellular domain proteolysis"/>
    <property type="evidence" value="ECO:0007669"/>
    <property type="project" value="TreeGrafter"/>
</dbReference>
<dbReference type="RefSeq" id="WP_111347359.1">
    <property type="nucleotide sequence ID" value="NZ_QHHQ01000003.1"/>
</dbReference>
<comment type="caution">
    <text evidence="2">The sequence shown here is derived from an EMBL/GenBank/DDBJ whole genome shotgun (WGS) entry which is preliminary data.</text>
</comment>
<reference evidence="2 3" key="1">
    <citation type="submission" date="2018-05" db="EMBL/GenBank/DDBJ databases">
        <title>Acuticoccus sediminis sp. nov., isolated from deep-sea sediment of Indian Ocean.</title>
        <authorList>
            <person name="Liu X."/>
            <person name="Lai Q."/>
            <person name="Du Y."/>
            <person name="Sun F."/>
            <person name="Zhang X."/>
            <person name="Wang S."/>
            <person name="Shao Z."/>
        </authorList>
    </citation>
    <scope>NUCLEOTIDE SEQUENCE [LARGE SCALE GENOMIC DNA]</scope>
    <source>
        <strain evidence="2 3">PTG4-2</strain>
    </source>
</reference>
<keyword evidence="1" id="KW-0812">Transmembrane</keyword>
<dbReference type="GO" id="GO:0005737">
    <property type="term" value="C:cytoplasm"/>
    <property type="evidence" value="ECO:0007669"/>
    <property type="project" value="TreeGrafter"/>
</dbReference>
<organism evidence="2 3">
    <name type="scientific">Acuticoccus sediminis</name>
    <dbReference type="NCBI Taxonomy" id="2184697"/>
    <lineage>
        <taxon>Bacteria</taxon>
        <taxon>Pseudomonadati</taxon>
        <taxon>Pseudomonadota</taxon>
        <taxon>Alphaproteobacteria</taxon>
        <taxon>Hyphomicrobiales</taxon>
        <taxon>Amorphaceae</taxon>
        <taxon>Acuticoccus</taxon>
    </lineage>
</organism>
<proteinExistence type="predicted"/>
<feature type="transmembrane region" description="Helical" evidence="1">
    <location>
        <begin position="157"/>
        <end position="181"/>
    </location>
</feature>
<feature type="transmembrane region" description="Helical" evidence="1">
    <location>
        <begin position="429"/>
        <end position="451"/>
    </location>
</feature>
<feature type="transmembrane region" description="Helical" evidence="1">
    <location>
        <begin position="360"/>
        <end position="384"/>
    </location>
</feature>
<feature type="transmembrane region" description="Helical" evidence="1">
    <location>
        <begin position="390"/>
        <end position="417"/>
    </location>
</feature>
<keyword evidence="1" id="KW-0472">Membrane</keyword>
<evidence type="ECO:0000313" key="2">
    <source>
        <dbReference type="EMBL" id="RAI00896.1"/>
    </source>
</evidence>